<organism evidence="1 2">
    <name type="scientific">Rhodoplanes tepidamans</name>
    <name type="common">Rhodoplanes cryptolactis</name>
    <dbReference type="NCBI Taxonomy" id="200616"/>
    <lineage>
        <taxon>Bacteria</taxon>
        <taxon>Pseudomonadati</taxon>
        <taxon>Pseudomonadota</taxon>
        <taxon>Alphaproteobacteria</taxon>
        <taxon>Hyphomicrobiales</taxon>
        <taxon>Nitrobacteraceae</taxon>
        <taxon>Rhodoplanes</taxon>
    </lineage>
</organism>
<evidence type="ECO:0000313" key="1">
    <source>
        <dbReference type="EMBL" id="MDC7786608.1"/>
    </source>
</evidence>
<evidence type="ECO:0000313" key="2">
    <source>
        <dbReference type="Proteomes" id="UP001165652"/>
    </source>
</evidence>
<reference evidence="1" key="2">
    <citation type="submission" date="2023-02" db="EMBL/GenBank/DDBJ databases">
        <authorList>
            <person name="Rayyan A."/>
            <person name="Meyer T."/>
            <person name="Kyndt J.A."/>
        </authorList>
    </citation>
    <scope>NUCLEOTIDE SEQUENCE</scope>
    <source>
        <strain evidence="1">DSM 9987</strain>
    </source>
</reference>
<keyword evidence="2" id="KW-1185">Reference proteome</keyword>
<gene>
    <name evidence="1" type="ORF">PQJ73_13020</name>
</gene>
<dbReference type="RefSeq" id="WP_272777457.1">
    <property type="nucleotide sequence ID" value="NZ_JAQQLI010000018.1"/>
</dbReference>
<protein>
    <submittedName>
        <fullName evidence="1">Uncharacterized protein</fullName>
    </submittedName>
</protein>
<comment type="caution">
    <text evidence="1">The sequence shown here is derived from an EMBL/GenBank/DDBJ whole genome shotgun (WGS) entry which is preliminary data.</text>
</comment>
<reference evidence="1" key="1">
    <citation type="journal article" date="2023" name="Microbiol Resour">
        <title>Genome Sequences of Rhodoplanes serenus and Two Thermotolerant Strains, Rhodoplanes tepidamans and 'Rhodoplanes cryptolactis,' Further Refine the Genus.</title>
        <authorList>
            <person name="Rayyan A.A."/>
            <person name="Kyndt J.A."/>
        </authorList>
    </citation>
    <scope>NUCLEOTIDE SEQUENCE</scope>
    <source>
        <strain evidence="1">DSM 9987</strain>
    </source>
</reference>
<dbReference type="EMBL" id="JAQQLI010000018">
    <property type="protein sequence ID" value="MDC7786608.1"/>
    <property type="molecule type" value="Genomic_DNA"/>
</dbReference>
<proteinExistence type="predicted"/>
<accession>A0ABT5JAL4</accession>
<sequence length="180" mass="20008">MTAPEELYCRLDRRNRIVGVGGAWDAFALGNDGASATVARVLGTDLLVHVTGEPTRALLDTVLWRVRRREDPVVLPFRCDSPDRERHMEMTLRAEPGEGVLIAYRQLRTVPLPFRLPLNFSASGLPRGRMLFRCSSCNRLLRDGVWREPATLGELPEVPIAVSYGICGDCRAAVDRLLPG</sequence>
<name>A0ABT5JAL4_RHOTP</name>
<dbReference type="Proteomes" id="UP001165652">
    <property type="component" value="Unassembled WGS sequence"/>
</dbReference>